<dbReference type="Proteomes" id="UP001190700">
    <property type="component" value="Unassembled WGS sequence"/>
</dbReference>
<feature type="region of interest" description="Disordered" evidence="1">
    <location>
        <begin position="118"/>
        <end position="183"/>
    </location>
</feature>
<dbReference type="AlphaFoldDB" id="A0AAE0G9I1"/>
<name>A0AAE0G9I1_9CHLO</name>
<dbReference type="EMBL" id="LGRX02008283">
    <property type="protein sequence ID" value="KAK3273743.1"/>
    <property type="molecule type" value="Genomic_DNA"/>
</dbReference>
<organism evidence="2 3">
    <name type="scientific">Cymbomonas tetramitiformis</name>
    <dbReference type="NCBI Taxonomy" id="36881"/>
    <lineage>
        <taxon>Eukaryota</taxon>
        <taxon>Viridiplantae</taxon>
        <taxon>Chlorophyta</taxon>
        <taxon>Pyramimonadophyceae</taxon>
        <taxon>Pyramimonadales</taxon>
        <taxon>Pyramimonadaceae</taxon>
        <taxon>Cymbomonas</taxon>
    </lineage>
</organism>
<evidence type="ECO:0000313" key="2">
    <source>
        <dbReference type="EMBL" id="KAK3273743.1"/>
    </source>
</evidence>
<evidence type="ECO:0000256" key="1">
    <source>
        <dbReference type="SAM" id="MobiDB-lite"/>
    </source>
</evidence>
<comment type="caution">
    <text evidence="2">The sequence shown here is derived from an EMBL/GenBank/DDBJ whole genome shotgun (WGS) entry which is preliminary data.</text>
</comment>
<feature type="compositionally biased region" description="Basic and acidic residues" evidence="1">
    <location>
        <begin position="148"/>
        <end position="175"/>
    </location>
</feature>
<keyword evidence="3" id="KW-1185">Reference proteome</keyword>
<evidence type="ECO:0000313" key="3">
    <source>
        <dbReference type="Proteomes" id="UP001190700"/>
    </source>
</evidence>
<feature type="compositionally biased region" description="Basic and acidic residues" evidence="1">
    <location>
        <begin position="121"/>
        <end position="137"/>
    </location>
</feature>
<reference evidence="2 3" key="1">
    <citation type="journal article" date="2015" name="Genome Biol. Evol.">
        <title>Comparative Genomics of a Bacterivorous Green Alga Reveals Evolutionary Causalities and Consequences of Phago-Mixotrophic Mode of Nutrition.</title>
        <authorList>
            <person name="Burns J.A."/>
            <person name="Paasch A."/>
            <person name="Narechania A."/>
            <person name="Kim E."/>
        </authorList>
    </citation>
    <scope>NUCLEOTIDE SEQUENCE [LARGE SCALE GENOMIC DNA]</scope>
    <source>
        <strain evidence="2 3">PLY_AMNH</strain>
    </source>
</reference>
<gene>
    <name evidence="2" type="ORF">CYMTET_18027</name>
</gene>
<accession>A0AAE0G9I1</accession>
<protein>
    <submittedName>
        <fullName evidence="2">Uncharacterized protein</fullName>
    </submittedName>
</protein>
<proteinExistence type="predicted"/>
<sequence>MVTGLSAWGTGQTEAVVQALEEKLTSQWANVVKGGSTGDGEILRLRNAVEKLEDTCKSGFKETVQATKQVSDKVNEVNISVIDLTDEARTFNTKHLGIAREILESFSNSNKALAKLLKGHHTPEPTKKALRRPREATFDSEASMEVDEGNRAELRRLQRARDKSDERKKLEEPRTGRSNRTKA</sequence>